<sequence>MVNNSKTYNSPGTYVHGEAIGLEQFFNKRQPQAHLALTFSVADNLIRMGSYQQDRRVAQERSSFHAATTSSCDSCGENS</sequence>
<accession>A0ACB6YZQ9</accession>
<evidence type="ECO:0000313" key="1">
    <source>
        <dbReference type="EMBL" id="KAF9642563.1"/>
    </source>
</evidence>
<name>A0ACB6YZQ9_THEGA</name>
<evidence type="ECO:0000313" key="2">
    <source>
        <dbReference type="Proteomes" id="UP000886501"/>
    </source>
</evidence>
<dbReference type="EMBL" id="MU118422">
    <property type="protein sequence ID" value="KAF9642563.1"/>
    <property type="molecule type" value="Genomic_DNA"/>
</dbReference>
<reference evidence="1" key="1">
    <citation type="submission" date="2019-10" db="EMBL/GenBank/DDBJ databases">
        <authorList>
            <consortium name="DOE Joint Genome Institute"/>
            <person name="Kuo A."/>
            <person name="Miyauchi S."/>
            <person name="Kiss E."/>
            <person name="Drula E."/>
            <person name="Kohler A."/>
            <person name="Sanchez-Garcia M."/>
            <person name="Andreopoulos B."/>
            <person name="Barry K.W."/>
            <person name="Bonito G."/>
            <person name="Buee M."/>
            <person name="Carver A."/>
            <person name="Chen C."/>
            <person name="Cichocki N."/>
            <person name="Clum A."/>
            <person name="Culley D."/>
            <person name="Crous P.W."/>
            <person name="Fauchery L."/>
            <person name="Girlanda M."/>
            <person name="Hayes R."/>
            <person name="Keri Z."/>
            <person name="Labutti K."/>
            <person name="Lipzen A."/>
            <person name="Lombard V."/>
            <person name="Magnuson J."/>
            <person name="Maillard F."/>
            <person name="Morin E."/>
            <person name="Murat C."/>
            <person name="Nolan M."/>
            <person name="Ohm R."/>
            <person name="Pangilinan J."/>
            <person name="Pereira M."/>
            <person name="Perotto S."/>
            <person name="Peter M."/>
            <person name="Riley R."/>
            <person name="Sitrit Y."/>
            <person name="Stielow B."/>
            <person name="Szollosi G."/>
            <person name="Zifcakova L."/>
            <person name="Stursova M."/>
            <person name="Spatafora J.W."/>
            <person name="Tedersoo L."/>
            <person name="Vaario L.-M."/>
            <person name="Yamada A."/>
            <person name="Yan M."/>
            <person name="Wang P."/>
            <person name="Xu J."/>
            <person name="Bruns T."/>
            <person name="Baldrian P."/>
            <person name="Vilgalys R."/>
            <person name="Henrissat B."/>
            <person name="Grigoriev I.V."/>
            <person name="Hibbett D."/>
            <person name="Nagy L.G."/>
            <person name="Martin F.M."/>
        </authorList>
    </citation>
    <scope>NUCLEOTIDE SEQUENCE</scope>
    <source>
        <strain evidence="1">P2</strain>
    </source>
</reference>
<keyword evidence="2" id="KW-1185">Reference proteome</keyword>
<organism evidence="1 2">
    <name type="scientific">Thelephora ganbajun</name>
    <name type="common">Ganba fungus</name>
    <dbReference type="NCBI Taxonomy" id="370292"/>
    <lineage>
        <taxon>Eukaryota</taxon>
        <taxon>Fungi</taxon>
        <taxon>Dikarya</taxon>
        <taxon>Basidiomycota</taxon>
        <taxon>Agaricomycotina</taxon>
        <taxon>Agaricomycetes</taxon>
        <taxon>Thelephorales</taxon>
        <taxon>Thelephoraceae</taxon>
        <taxon>Thelephora</taxon>
    </lineage>
</organism>
<dbReference type="Proteomes" id="UP000886501">
    <property type="component" value="Unassembled WGS sequence"/>
</dbReference>
<reference evidence="1" key="2">
    <citation type="journal article" date="2020" name="Nat. Commun.">
        <title>Large-scale genome sequencing of mycorrhizal fungi provides insights into the early evolution of symbiotic traits.</title>
        <authorList>
            <person name="Miyauchi S."/>
            <person name="Kiss E."/>
            <person name="Kuo A."/>
            <person name="Drula E."/>
            <person name="Kohler A."/>
            <person name="Sanchez-Garcia M."/>
            <person name="Morin E."/>
            <person name="Andreopoulos B."/>
            <person name="Barry K.W."/>
            <person name="Bonito G."/>
            <person name="Buee M."/>
            <person name="Carver A."/>
            <person name="Chen C."/>
            <person name="Cichocki N."/>
            <person name="Clum A."/>
            <person name="Culley D."/>
            <person name="Crous P.W."/>
            <person name="Fauchery L."/>
            <person name="Girlanda M."/>
            <person name="Hayes R.D."/>
            <person name="Keri Z."/>
            <person name="LaButti K."/>
            <person name="Lipzen A."/>
            <person name="Lombard V."/>
            <person name="Magnuson J."/>
            <person name="Maillard F."/>
            <person name="Murat C."/>
            <person name="Nolan M."/>
            <person name="Ohm R.A."/>
            <person name="Pangilinan J."/>
            <person name="Pereira M.F."/>
            <person name="Perotto S."/>
            <person name="Peter M."/>
            <person name="Pfister S."/>
            <person name="Riley R."/>
            <person name="Sitrit Y."/>
            <person name="Stielow J.B."/>
            <person name="Szollosi G."/>
            <person name="Zifcakova L."/>
            <person name="Stursova M."/>
            <person name="Spatafora J.W."/>
            <person name="Tedersoo L."/>
            <person name="Vaario L.M."/>
            <person name="Yamada A."/>
            <person name="Yan M."/>
            <person name="Wang P."/>
            <person name="Xu J."/>
            <person name="Bruns T."/>
            <person name="Baldrian P."/>
            <person name="Vilgalys R."/>
            <person name="Dunand C."/>
            <person name="Henrissat B."/>
            <person name="Grigoriev I.V."/>
            <person name="Hibbett D."/>
            <person name="Nagy L.G."/>
            <person name="Martin F.M."/>
        </authorList>
    </citation>
    <scope>NUCLEOTIDE SEQUENCE</scope>
    <source>
        <strain evidence="1">P2</strain>
    </source>
</reference>
<comment type="caution">
    <text evidence="1">The sequence shown here is derived from an EMBL/GenBank/DDBJ whole genome shotgun (WGS) entry which is preliminary data.</text>
</comment>
<protein>
    <submittedName>
        <fullName evidence="1">Uncharacterized protein</fullName>
    </submittedName>
</protein>
<gene>
    <name evidence="1" type="ORF">BDM02DRAFT_2050228</name>
</gene>
<proteinExistence type="predicted"/>